<keyword evidence="2" id="KW-0812">Transmembrane</keyword>
<name>A0A2A4MGS5_9GAMM</name>
<dbReference type="InterPro" id="IPR005182">
    <property type="entry name" value="YdbS-like_PH"/>
</dbReference>
<evidence type="ECO:0000313" key="4">
    <source>
        <dbReference type="EMBL" id="PCH59221.1"/>
    </source>
</evidence>
<feature type="transmembrane region" description="Helical" evidence="2">
    <location>
        <begin position="59"/>
        <end position="78"/>
    </location>
</feature>
<accession>A0A2A4MGS5</accession>
<sequence length="242" mass="26903">MAVAKPSWACESLSVPSINGMKRLMDFSNTQLEITKLPSSESLILNALDPRFAGIRLKLILSFYFIIILILLISAVAFEALRSFALSYLGIGLLLSISILLGLIAWYFFAATQCIFFAVRQHDIVMKSGLFWRKQVVQPLQRVQHVEVTQGPVDRKYSLAKIQLFSAGTAVSTFRIPGLDVDLAEKIKQYVLDYQLLTKAGVDKTSLEQQCSESFSGVESMLQKNSEGELPPQLMSEGQSDS</sequence>
<dbReference type="AlphaFoldDB" id="A0A2A4MGS5"/>
<evidence type="ECO:0000256" key="1">
    <source>
        <dbReference type="SAM" id="MobiDB-lite"/>
    </source>
</evidence>
<evidence type="ECO:0000259" key="3">
    <source>
        <dbReference type="Pfam" id="PF03703"/>
    </source>
</evidence>
<keyword evidence="2" id="KW-1133">Transmembrane helix</keyword>
<dbReference type="PANTHER" id="PTHR34473">
    <property type="entry name" value="UPF0699 TRANSMEMBRANE PROTEIN YDBS"/>
    <property type="match status" value="1"/>
</dbReference>
<protein>
    <recommendedName>
        <fullName evidence="3">YdbS-like PH domain-containing protein</fullName>
    </recommendedName>
</protein>
<evidence type="ECO:0000313" key="5">
    <source>
        <dbReference type="Proteomes" id="UP000218172"/>
    </source>
</evidence>
<feature type="domain" description="YdbS-like PH" evidence="3">
    <location>
        <begin position="116"/>
        <end position="190"/>
    </location>
</feature>
<reference evidence="5" key="1">
    <citation type="submission" date="2017-08" db="EMBL/GenBank/DDBJ databases">
        <title>A dynamic microbial community with high functional redundancy inhabits the cold, oxic subseafloor aquifer.</title>
        <authorList>
            <person name="Tully B.J."/>
            <person name="Wheat C.G."/>
            <person name="Glazer B.T."/>
            <person name="Huber J.A."/>
        </authorList>
    </citation>
    <scope>NUCLEOTIDE SEQUENCE [LARGE SCALE GENOMIC DNA]</scope>
</reference>
<feature type="region of interest" description="Disordered" evidence="1">
    <location>
        <begin position="222"/>
        <end position="242"/>
    </location>
</feature>
<comment type="caution">
    <text evidence="4">The sequence shown here is derived from an EMBL/GenBank/DDBJ whole genome shotgun (WGS) entry which is preliminary data.</text>
</comment>
<feature type="transmembrane region" description="Helical" evidence="2">
    <location>
        <begin position="85"/>
        <end position="109"/>
    </location>
</feature>
<keyword evidence="2" id="KW-0472">Membrane</keyword>
<gene>
    <name evidence="4" type="ORF">COC19_07395</name>
</gene>
<evidence type="ECO:0000256" key="2">
    <source>
        <dbReference type="SAM" id="Phobius"/>
    </source>
</evidence>
<organism evidence="4 5">
    <name type="scientific">SAR86 cluster bacterium</name>
    <dbReference type="NCBI Taxonomy" id="2030880"/>
    <lineage>
        <taxon>Bacteria</taxon>
        <taxon>Pseudomonadati</taxon>
        <taxon>Pseudomonadota</taxon>
        <taxon>Gammaproteobacteria</taxon>
        <taxon>SAR86 cluster</taxon>
    </lineage>
</organism>
<dbReference type="PANTHER" id="PTHR34473:SF2">
    <property type="entry name" value="UPF0699 TRANSMEMBRANE PROTEIN YDBT"/>
    <property type="match status" value="1"/>
</dbReference>
<dbReference type="EMBL" id="NVQR01000128">
    <property type="protein sequence ID" value="PCH59221.1"/>
    <property type="molecule type" value="Genomic_DNA"/>
</dbReference>
<dbReference type="Proteomes" id="UP000218172">
    <property type="component" value="Unassembled WGS sequence"/>
</dbReference>
<dbReference type="Pfam" id="PF03703">
    <property type="entry name" value="bPH_2"/>
    <property type="match status" value="1"/>
</dbReference>
<proteinExistence type="predicted"/>